<evidence type="ECO:0000313" key="4">
    <source>
        <dbReference type="Proteomes" id="UP000547674"/>
    </source>
</evidence>
<dbReference type="PANTHER" id="PTHR43794">
    <property type="entry name" value="AMINOHYDROLASE SSNA-RELATED"/>
    <property type="match status" value="1"/>
</dbReference>
<dbReference type="SUPFAM" id="SSF51338">
    <property type="entry name" value="Composite domain of metallo-dependent hydrolases"/>
    <property type="match status" value="1"/>
</dbReference>
<sequence length="359" mass="39044">MTGMTQPGAVNAHTHLYSGLAPLGLPAPAKEPESFVQILESIWWRLDRALDEPSLRASARYYIGEALLAGTTGLVDHHESPNFIEGSLDVIADACQDMGVRAVLCYGATERNGGREEAKRGLLEGRRFIKANRRPLVKGVIGLHAGFTVSDETIREAGNLCRELDTVLHVHVAEDASDVADARDRGYTDPVDRLVKLGALPEGSILAHGIHLTPSQVRMAADRGAWFVQNPRSNRGNKVGYPSALNQTDRVALGSDGYPAVMSDELDVFREEAEAHGDLPARGQKALVQGRTLLESFFADVIDNDTVTQERGEPLPRRVTVGGKAVVKDGRLVTADLHAVRNDAQREAVVLWERMRALA</sequence>
<dbReference type="GO" id="GO:0016810">
    <property type="term" value="F:hydrolase activity, acting on carbon-nitrogen (but not peptide) bonds"/>
    <property type="evidence" value="ECO:0007669"/>
    <property type="project" value="InterPro"/>
</dbReference>
<dbReference type="Proteomes" id="UP000547674">
    <property type="component" value="Unassembled WGS sequence"/>
</dbReference>
<keyword evidence="1 3" id="KW-0378">Hydrolase</keyword>
<feature type="domain" description="Amidohydrolase-related" evidence="2">
    <location>
        <begin position="7"/>
        <end position="271"/>
    </location>
</feature>
<gene>
    <name evidence="3" type="ORF">HKN21_10970</name>
</gene>
<dbReference type="EMBL" id="JABDJR010000440">
    <property type="protein sequence ID" value="NNF07271.1"/>
    <property type="molecule type" value="Genomic_DNA"/>
</dbReference>
<dbReference type="SUPFAM" id="SSF51556">
    <property type="entry name" value="Metallo-dependent hydrolases"/>
    <property type="match status" value="1"/>
</dbReference>
<protein>
    <submittedName>
        <fullName evidence="3">Amidohydrolase family protein</fullName>
    </submittedName>
</protein>
<evidence type="ECO:0000313" key="3">
    <source>
        <dbReference type="EMBL" id="NNF07271.1"/>
    </source>
</evidence>
<dbReference type="Gene3D" id="3.20.20.140">
    <property type="entry name" value="Metal-dependent hydrolases"/>
    <property type="match status" value="1"/>
</dbReference>
<dbReference type="InterPro" id="IPR011059">
    <property type="entry name" value="Metal-dep_hydrolase_composite"/>
</dbReference>
<organism evidence="3 4">
    <name type="scientific">Eiseniibacteriota bacterium</name>
    <dbReference type="NCBI Taxonomy" id="2212470"/>
    <lineage>
        <taxon>Bacteria</taxon>
        <taxon>Candidatus Eiseniibacteriota</taxon>
    </lineage>
</organism>
<accession>A0A7Y2E8S6</accession>
<dbReference type="PANTHER" id="PTHR43794:SF11">
    <property type="entry name" value="AMIDOHYDROLASE-RELATED DOMAIN-CONTAINING PROTEIN"/>
    <property type="match status" value="1"/>
</dbReference>
<dbReference type="AlphaFoldDB" id="A0A7Y2E8S6"/>
<name>A0A7Y2E8S6_UNCEI</name>
<reference evidence="3 4" key="1">
    <citation type="submission" date="2020-03" db="EMBL/GenBank/DDBJ databases">
        <title>Metabolic flexibility allows generalist bacteria to become dominant in a frequently disturbed ecosystem.</title>
        <authorList>
            <person name="Chen Y.-J."/>
            <person name="Leung P.M."/>
            <person name="Bay S.K."/>
            <person name="Hugenholtz P."/>
            <person name="Kessler A.J."/>
            <person name="Shelley G."/>
            <person name="Waite D.W."/>
            <person name="Cook P.L."/>
            <person name="Greening C."/>
        </authorList>
    </citation>
    <scope>NUCLEOTIDE SEQUENCE [LARGE SCALE GENOMIC DNA]</scope>
    <source>
        <strain evidence="3">SS_bin_28</strain>
    </source>
</reference>
<proteinExistence type="predicted"/>
<dbReference type="Pfam" id="PF01979">
    <property type="entry name" value="Amidohydro_1"/>
    <property type="match status" value="1"/>
</dbReference>
<dbReference type="InterPro" id="IPR006680">
    <property type="entry name" value="Amidohydro-rel"/>
</dbReference>
<dbReference type="InterPro" id="IPR050287">
    <property type="entry name" value="MTA/SAH_deaminase"/>
</dbReference>
<dbReference type="InterPro" id="IPR032466">
    <property type="entry name" value="Metal_Hydrolase"/>
</dbReference>
<evidence type="ECO:0000259" key="2">
    <source>
        <dbReference type="Pfam" id="PF01979"/>
    </source>
</evidence>
<evidence type="ECO:0000256" key="1">
    <source>
        <dbReference type="ARBA" id="ARBA00022801"/>
    </source>
</evidence>
<comment type="caution">
    <text evidence="3">The sequence shown here is derived from an EMBL/GenBank/DDBJ whole genome shotgun (WGS) entry which is preliminary data.</text>
</comment>